<feature type="transmembrane region" description="Helical" evidence="7">
    <location>
        <begin position="49"/>
        <end position="68"/>
    </location>
</feature>
<feature type="transmembrane region" description="Helical" evidence="7">
    <location>
        <begin position="134"/>
        <end position="160"/>
    </location>
</feature>
<evidence type="ECO:0000259" key="8">
    <source>
        <dbReference type="Pfam" id="PF20684"/>
    </source>
</evidence>
<dbReference type="Pfam" id="PF20684">
    <property type="entry name" value="Fung_rhodopsin"/>
    <property type="match status" value="1"/>
</dbReference>
<comment type="subcellular location">
    <subcellularLocation>
        <location evidence="1">Membrane</location>
        <topology evidence="1">Multi-pass membrane protein</topology>
    </subcellularLocation>
</comment>
<dbReference type="GO" id="GO:0016020">
    <property type="term" value="C:membrane"/>
    <property type="evidence" value="ECO:0007669"/>
    <property type="project" value="UniProtKB-SubCell"/>
</dbReference>
<gene>
    <name evidence="9" type="ORF">RCO7_10808</name>
</gene>
<feature type="region of interest" description="Disordered" evidence="6">
    <location>
        <begin position="417"/>
        <end position="436"/>
    </location>
</feature>
<dbReference type="EMBL" id="FJUW01000031">
    <property type="protein sequence ID" value="CZT04169.1"/>
    <property type="molecule type" value="Genomic_DNA"/>
</dbReference>
<keyword evidence="10" id="KW-1185">Reference proteome</keyword>
<evidence type="ECO:0000313" key="9">
    <source>
        <dbReference type="EMBL" id="CZT04169.1"/>
    </source>
</evidence>
<organism evidence="9 10">
    <name type="scientific">Rhynchosporium graminicola</name>
    <dbReference type="NCBI Taxonomy" id="2792576"/>
    <lineage>
        <taxon>Eukaryota</taxon>
        <taxon>Fungi</taxon>
        <taxon>Dikarya</taxon>
        <taxon>Ascomycota</taxon>
        <taxon>Pezizomycotina</taxon>
        <taxon>Leotiomycetes</taxon>
        <taxon>Helotiales</taxon>
        <taxon>Ploettnerulaceae</taxon>
        <taxon>Rhynchosporium</taxon>
    </lineage>
</organism>
<accession>A0A1E1L0Y9</accession>
<dbReference type="InterPro" id="IPR049326">
    <property type="entry name" value="Rhodopsin_dom_fungi"/>
</dbReference>
<evidence type="ECO:0000313" key="10">
    <source>
        <dbReference type="Proteomes" id="UP000178129"/>
    </source>
</evidence>
<evidence type="ECO:0000256" key="3">
    <source>
        <dbReference type="ARBA" id="ARBA00022989"/>
    </source>
</evidence>
<feature type="transmembrane region" description="Helical" evidence="7">
    <location>
        <begin position="212"/>
        <end position="234"/>
    </location>
</feature>
<dbReference type="STRING" id="914237.A0A1E1L0Y9"/>
<evidence type="ECO:0000256" key="2">
    <source>
        <dbReference type="ARBA" id="ARBA00022692"/>
    </source>
</evidence>
<feature type="transmembrane region" description="Helical" evidence="7">
    <location>
        <begin position="180"/>
        <end position="200"/>
    </location>
</feature>
<comment type="similarity">
    <text evidence="5">Belongs to the SAT4 family.</text>
</comment>
<dbReference type="PANTHER" id="PTHR33048">
    <property type="entry name" value="PTH11-LIKE INTEGRAL MEMBRANE PROTEIN (AFU_ORTHOLOGUE AFUA_5G11245)"/>
    <property type="match status" value="1"/>
</dbReference>
<feature type="region of interest" description="Disordered" evidence="6">
    <location>
        <begin position="357"/>
        <end position="381"/>
    </location>
</feature>
<feature type="domain" description="Rhodopsin" evidence="8">
    <location>
        <begin position="30"/>
        <end position="269"/>
    </location>
</feature>
<protein>
    <recommendedName>
        <fullName evidence="8">Rhodopsin domain-containing protein</fullName>
    </recommendedName>
</protein>
<reference evidence="10" key="1">
    <citation type="submission" date="2016-03" db="EMBL/GenBank/DDBJ databases">
        <authorList>
            <person name="Ploux O."/>
        </authorList>
    </citation>
    <scope>NUCLEOTIDE SEQUENCE [LARGE SCALE GENOMIC DNA]</scope>
    <source>
        <strain evidence="10">UK7</strain>
    </source>
</reference>
<feature type="transmembrane region" description="Helical" evidence="7">
    <location>
        <begin position="105"/>
        <end position="122"/>
    </location>
</feature>
<dbReference type="InParanoid" id="A0A1E1L0Y9"/>
<evidence type="ECO:0000256" key="6">
    <source>
        <dbReference type="SAM" id="MobiDB-lite"/>
    </source>
</evidence>
<sequence>MGEFDTVFVHSLAVQSWSLYGVGMFLILLRTSSRIHRLGIKGLQLDDYLMIWAGSLYTTLMVCLNVISGGGGSNLYPPGAFETFTTEKIQERIKGSKIGIVSEQAMLNVIYTIKACMLIMFTRLTLGLQVQRMVLYLAVYVVIGWVATEIAFFTACTPFSGYWAMPPPTTQCATLEHYAIVQACFNISSDVLMLFIPLPLLTKLSIPLKQKLVLLVIFSMGLFVILAAILTKVFNLSNVWEPTYMLWYSREASVAVYVSNLPMIWTLLREWFPVLKQLTPGQKISSRGTDGVYASRKGGFRMTTKGRRLSVNRFGGKRLSDGGIITTILAKGESTEELSTGSEDTELGILRFKDGYETNPSMRGDDESWHREQQPRDKGGITLTRTVHVSISEENIYASETRIQNLGPAVIARNRDKDDFPHASYDWDYGRNNAKR</sequence>
<comment type="caution">
    <text evidence="9">The sequence shown here is derived from an EMBL/GenBank/DDBJ whole genome shotgun (WGS) entry which is preliminary data.</text>
</comment>
<dbReference type="Proteomes" id="UP000178129">
    <property type="component" value="Unassembled WGS sequence"/>
</dbReference>
<evidence type="ECO:0000256" key="1">
    <source>
        <dbReference type="ARBA" id="ARBA00004141"/>
    </source>
</evidence>
<dbReference type="InterPro" id="IPR052337">
    <property type="entry name" value="SAT4-like"/>
</dbReference>
<dbReference type="PANTHER" id="PTHR33048:SF149">
    <property type="entry name" value="UBID FAMILY DECARBOXYLASE"/>
    <property type="match status" value="1"/>
</dbReference>
<keyword evidence="3 7" id="KW-1133">Transmembrane helix</keyword>
<dbReference type="AlphaFoldDB" id="A0A1E1L0Y9"/>
<evidence type="ECO:0000256" key="4">
    <source>
        <dbReference type="ARBA" id="ARBA00023136"/>
    </source>
</evidence>
<evidence type="ECO:0000256" key="5">
    <source>
        <dbReference type="ARBA" id="ARBA00038359"/>
    </source>
</evidence>
<feature type="transmembrane region" description="Helical" evidence="7">
    <location>
        <begin position="254"/>
        <end position="272"/>
    </location>
</feature>
<feature type="compositionally biased region" description="Basic and acidic residues" evidence="6">
    <location>
        <begin position="363"/>
        <end position="379"/>
    </location>
</feature>
<name>A0A1E1L0Y9_9HELO</name>
<proteinExistence type="inferred from homology"/>
<keyword evidence="4 7" id="KW-0472">Membrane</keyword>
<feature type="transmembrane region" description="Helical" evidence="7">
    <location>
        <begin position="12"/>
        <end position="29"/>
    </location>
</feature>
<evidence type="ECO:0000256" key="7">
    <source>
        <dbReference type="SAM" id="Phobius"/>
    </source>
</evidence>
<keyword evidence="2 7" id="KW-0812">Transmembrane</keyword>